<dbReference type="EC" id="2.5.1.145" evidence="7"/>
<feature type="transmembrane region" description="Helical" evidence="7">
    <location>
        <begin position="108"/>
        <end position="131"/>
    </location>
</feature>
<evidence type="ECO:0000256" key="4">
    <source>
        <dbReference type="ARBA" id="ARBA00022692"/>
    </source>
</evidence>
<dbReference type="PROSITE" id="PS01311">
    <property type="entry name" value="LGT"/>
    <property type="match status" value="1"/>
</dbReference>
<keyword evidence="3 7" id="KW-0808">Transferase</keyword>
<feature type="region of interest" description="Disordered" evidence="8">
    <location>
        <begin position="294"/>
        <end position="317"/>
    </location>
</feature>
<evidence type="ECO:0000256" key="7">
    <source>
        <dbReference type="HAMAP-Rule" id="MF_01147"/>
    </source>
</evidence>
<protein>
    <recommendedName>
        <fullName evidence="7">Phosphatidylglycerol--prolipoprotein diacylglyceryl transferase</fullName>
        <ecNumber evidence="7">2.5.1.145</ecNumber>
    </recommendedName>
</protein>
<evidence type="ECO:0000256" key="8">
    <source>
        <dbReference type="SAM" id="MobiDB-lite"/>
    </source>
</evidence>
<sequence>MDFPPITPFVPFLHWTTQWGEIGLRWYALAYVAGILLGWRYVVNLVRQDRLWGGQTPVITVPQIDDLVLWVTLGVIAGGRIGYILFYMLVQPEQRSALFDNPMMVFEIWKGGMSFHGGLLGVVVAVIGFALANKIDLFKLGDLIAPAAPIGLFFGRIANFVNGELWGRETSLPWGIIFPDAPGGAPRHPSQIYEALLEGLLLFVVLRVATHRQLWLQKRGALVGLFFTGYGLCRIVLENTREPDQGMPEFPFGLTMGMILSLPMLAFGLWMLWNSFRASPPAILAAAVETVPEPEPAPAAQSASKKPARPRKPRTAK</sequence>
<feature type="transmembrane region" description="Helical" evidence="7">
    <location>
        <begin position="67"/>
        <end position="88"/>
    </location>
</feature>
<proteinExistence type="inferred from homology"/>
<feature type="binding site" evidence="7">
    <location>
        <position position="156"/>
    </location>
    <ligand>
        <name>a 1,2-diacyl-sn-glycero-3-phospho-(1'-sn-glycerol)</name>
        <dbReference type="ChEBI" id="CHEBI:64716"/>
    </ligand>
</feature>
<dbReference type="Pfam" id="PF01790">
    <property type="entry name" value="LGT"/>
    <property type="match status" value="1"/>
</dbReference>
<comment type="caution">
    <text evidence="9">The sequence shown here is derived from an EMBL/GenBank/DDBJ whole genome shotgun (WGS) entry which is preliminary data.</text>
</comment>
<dbReference type="InterPro" id="IPR001640">
    <property type="entry name" value="Lgt"/>
</dbReference>
<evidence type="ECO:0000256" key="1">
    <source>
        <dbReference type="ARBA" id="ARBA00007150"/>
    </source>
</evidence>
<name>A0ABU0IVJ6_9CAUL</name>
<feature type="compositionally biased region" description="Basic residues" evidence="8">
    <location>
        <begin position="306"/>
        <end position="317"/>
    </location>
</feature>
<comment type="catalytic activity">
    <reaction evidence="7">
        <text>L-cysteinyl-[prolipoprotein] + a 1,2-diacyl-sn-glycero-3-phospho-(1'-sn-glycerol) = an S-1,2-diacyl-sn-glyceryl-L-cysteinyl-[prolipoprotein] + sn-glycerol 1-phosphate + H(+)</text>
        <dbReference type="Rhea" id="RHEA:56712"/>
        <dbReference type="Rhea" id="RHEA-COMP:14679"/>
        <dbReference type="Rhea" id="RHEA-COMP:14680"/>
        <dbReference type="ChEBI" id="CHEBI:15378"/>
        <dbReference type="ChEBI" id="CHEBI:29950"/>
        <dbReference type="ChEBI" id="CHEBI:57685"/>
        <dbReference type="ChEBI" id="CHEBI:64716"/>
        <dbReference type="ChEBI" id="CHEBI:140658"/>
        <dbReference type="EC" id="2.5.1.145"/>
    </reaction>
</comment>
<reference evidence="9 10" key="1">
    <citation type="submission" date="2023-07" db="EMBL/GenBank/DDBJ databases">
        <title>Genomic Encyclopedia of Type Strains, Phase IV (KMG-IV): sequencing the most valuable type-strain genomes for metagenomic binning, comparative biology and taxonomic classification.</title>
        <authorList>
            <person name="Goeker M."/>
        </authorList>
    </citation>
    <scope>NUCLEOTIDE SEQUENCE [LARGE SCALE GENOMIC DNA]</scope>
    <source>
        <strain evidence="9 10">DSM 18695</strain>
    </source>
</reference>
<keyword evidence="2 7" id="KW-1003">Cell membrane</keyword>
<dbReference type="HAMAP" id="MF_01147">
    <property type="entry name" value="Lgt"/>
    <property type="match status" value="1"/>
</dbReference>
<feature type="transmembrane region" description="Helical" evidence="7">
    <location>
        <begin position="252"/>
        <end position="273"/>
    </location>
</feature>
<organism evidence="9 10">
    <name type="scientific">Caulobacter ginsengisoli</name>
    <dbReference type="NCBI Taxonomy" id="400775"/>
    <lineage>
        <taxon>Bacteria</taxon>
        <taxon>Pseudomonadati</taxon>
        <taxon>Pseudomonadota</taxon>
        <taxon>Alphaproteobacteria</taxon>
        <taxon>Caulobacterales</taxon>
        <taxon>Caulobacteraceae</taxon>
        <taxon>Caulobacter</taxon>
    </lineage>
</organism>
<dbReference type="Proteomes" id="UP001228905">
    <property type="component" value="Unassembled WGS sequence"/>
</dbReference>
<evidence type="ECO:0000313" key="9">
    <source>
        <dbReference type="EMBL" id="MDQ0466047.1"/>
    </source>
</evidence>
<dbReference type="PANTHER" id="PTHR30589">
    <property type="entry name" value="PROLIPOPROTEIN DIACYLGLYCERYL TRANSFERASE"/>
    <property type="match status" value="1"/>
</dbReference>
<evidence type="ECO:0000256" key="2">
    <source>
        <dbReference type="ARBA" id="ARBA00022475"/>
    </source>
</evidence>
<evidence type="ECO:0000313" key="10">
    <source>
        <dbReference type="Proteomes" id="UP001228905"/>
    </source>
</evidence>
<feature type="transmembrane region" description="Helical" evidence="7">
    <location>
        <begin position="26"/>
        <end position="46"/>
    </location>
</feature>
<comment type="function">
    <text evidence="7">Catalyzes the transfer of the diacylglyceryl group from phosphatidylglycerol to the sulfhydryl group of the N-terminal cysteine of a prolipoprotein, the first step in the formation of mature lipoproteins.</text>
</comment>
<dbReference type="PANTHER" id="PTHR30589:SF0">
    <property type="entry name" value="PHOSPHATIDYLGLYCEROL--PROLIPOPROTEIN DIACYLGLYCERYL TRANSFERASE"/>
    <property type="match status" value="1"/>
</dbReference>
<dbReference type="NCBIfam" id="TIGR00544">
    <property type="entry name" value="lgt"/>
    <property type="match status" value="1"/>
</dbReference>
<comment type="subcellular location">
    <subcellularLocation>
        <location evidence="7">Cell membrane</location>
        <topology evidence="7">Multi-pass membrane protein</topology>
    </subcellularLocation>
</comment>
<feature type="transmembrane region" description="Helical" evidence="7">
    <location>
        <begin position="221"/>
        <end position="237"/>
    </location>
</feature>
<dbReference type="GO" id="GO:0016740">
    <property type="term" value="F:transferase activity"/>
    <property type="evidence" value="ECO:0007669"/>
    <property type="project" value="UniProtKB-KW"/>
</dbReference>
<evidence type="ECO:0000256" key="5">
    <source>
        <dbReference type="ARBA" id="ARBA00022989"/>
    </source>
</evidence>
<keyword evidence="10" id="KW-1185">Reference proteome</keyword>
<keyword evidence="6 7" id="KW-0472">Membrane</keyword>
<keyword evidence="5 7" id="KW-1133">Transmembrane helix</keyword>
<dbReference type="EMBL" id="JAUSVS010000009">
    <property type="protein sequence ID" value="MDQ0466047.1"/>
    <property type="molecule type" value="Genomic_DNA"/>
</dbReference>
<evidence type="ECO:0000256" key="3">
    <source>
        <dbReference type="ARBA" id="ARBA00022679"/>
    </source>
</evidence>
<evidence type="ECO:0000256" key="6">
    <source>
        <dbReference type="ARBA" id="ARBA00023136"/>
    </source>
</evidence>
<keyword evidence="4 7" id="KW-0812">Transmembrane</keyword>
<gene>
    <name evidence="7" type="primary">lgt</name>
    <name evidence="9" type="ORF">QO010_003840</name>
</gene>
<comment type="pathway">
    <text evidence="7">Protein modification; lipoprotein biosynthesis (diacylglyceryl transfer).</text>
</comment>
<comment type="similarity">
    <text evidence="1 7">Belongs to the Lgt family.</text>
</comment>
<accession>A0ABU0IVJ6</accession>